<sequence length="40" mass="4496">MFESISLNCGNGMRNFPPSSRNFLSLFTNSSAKYHGNIKK</sequence>
<accession>A0A382WIR2</accession>
<proteinExistence type="predicted"/>
<protein>
    <submittedName>
        <fullName evidence="1">Uncharacterized protein</fullName>
    </submittedName>
</protein>
<reference evidence="1" key="1">
    <citation type="submission" date="2018-05" db="EMBL/GenBank/DDBJ databases">
        <authorList>
            <person name="Lanie J.A."/>
            <person name="Ng W.-L."/>
            <person name="Kazmierczak K.M."/>
            <person name="Andrzejewski T.M."/>
            <person name="Davidsen T.M."/>
            <person name="Wayne K.J."/>
            <person name="Tettelin H."/>
            <person name="Glass J.I."/>
            <person name="Rusch D."/>
            <person name="Podicherti R."/>
            <person name="Tsui H.-C.T."/>
            <person name="Winkler M.E."/>
        </authorList>
    </citation>
    <scope>NUCLEOTIDE SEQUENCE</scope>
</reference>
<organism evidence="1">
    <name type="scientific">marine metagenome</name>
    <dbReference type="NCBI Taxonomy" id="408172"/>
    <lineage>
        <taxon>unclassified sequences</taxon>
        <taxon>metagenomes</taxon>
        <taxon>ecological metagenomes</taxon>
    </lineage>
</organism>
<dbReference type="EMBL" id="UINC01160068">
    <property type="protein sequence ID" value="SVD58500.1"/>
    <property type="molecule type" value="Genomic_DNA"/>
</dbReference>
<gene>
    <name evidence="1" type="ORF">METZ01_LOCUS411354</name>
</gene>
<feature type="non-terminal residue" evidence="1">
    <location>
        <position position="40"/>
    </location>
</feature>
<dbReference type="AlphaFoldDB" id="A0A382WIR2"/>
<name>A0A382WIR2_9ZZZZ</name>
<evidence type="ECO:0000313" key="1">
    <source>
        <dbReference type="EMBL" id="SVD58500.1"/>
    </source>
</evidence>